<reference evidence="2 3" key="1">
    <citation type="submission" date="2019-07" db="EMBL/GenBank/DDBJ databases">
        <title>De Novo Assembly of kiwifruit Actinidia rufa.</title>
        <authorList>
            <person name="Sugita-Konishi S."/>
            <person name="Sato K."/>
            <person name="Mori E."/>
            <person name="Abe Y."/>
            <person name="Kisaki G."/>
            <person name="Hamano K."/>
            <person name="Suezawa K."/>
            <person name="Otani M."/>
            <person name="Fukuda T."/>
            <person name="Manabe T."/>
            <person name="Gomi K."/>
            <person name="Tabuchi M."/>
            <person name="Akimitsu K."/>
            <person name="Kataoka I."/>
        </authorList>
    </citation>
    <scope>NUCLEOTIDE SEQUENCE [LARGE SCALE GENOMIC DNA]</scope>
    <source>
        <strain evidence="3">cv. Fuchu</strain>
    </source>
</reference>
<evidence type="ECO:0000256" key="1">
    <source>
        <dbReference type="SAM" id="MobiDB-lite"/>
    </source>
</evidence>
<dbReference type="Proteomes" id="UP000585474">
    <property type="component" value="Unassembled WGS sequence"/>
</dbReference>
<comment type="caution">
    <text evidence="2">The sequence shown here is derived from an EMBL/GenBank/DDBJ whole genome shotgun (WGS) entry which is preliminary data.</text>
</comment>
<dbReference type="AlphaFoldDB" id="A0A7J0GXP4"/>
<feature type="region of interest" description="Disordered" evidence="1">
    <location>
        <begin position="1"/>
        <end position="43"/>
    </location>
</feature>
<gene>
    <name evidence="2" type="ORF">Acr_25g0000140</name>
</gene>
<feature type="region of interest" description="Disordered" evidence="1">
    <location>
        <begin position="228"/>
        <end position="266"/>
    </location>
</feature>
<organism evidence="2 3">
    <name type="scientific">Actinidia rufa</name>
    <dbReference type="NCBI Taxonomy" id="165716"/>
    <lineage>
        <taxon>Eukaryota</taxon>
        <taxon>Viridiplantae</taxon>
        <taxon>Streptophyta</taxon>
        <taxon>Embryophyta</taxon>
        <taxon>Tracheophyta</taxon>
        <taxon>Spermatophyta</taxon>
        <taxon>Magnoliopsida</taxon>
        <taxon>eudicotyledons</taxon>
        <taxon>Gunneridae</taxon>
        <taxon>Pentapetalae</taxon>
        <taxon>asterids</taxon>
        <taxon>Ericales</taxon>
        <taxon>Actinidiaceae</taxon>
        <taxon>Actinidia</taxon>
    </lineage>
</organism>
<proteinExistence type="predicted"/>
<keyword evidence="3" id="KW-1185">Reference proteome</keyword>
<evidence type="ECO:0000313" key="3">
    <source>
        <dbReference type="Proteomes" id="UP000585474"/>
    </source>
</evidence>
<dbReference type="EMBL" id="BJWL01000025">
    <property type="protein sequence ID" value="GFZ15605.1"/>
    <property type="molecule type" value="Genomic_DNA"/>
</dbReference>
<dbReference type="OrthoDB" id="1936908at2759"/>
<feature type="compositionally biased region" description="Polar residues" evidence="1">
    <location>
        <begin position="246"/>
        <end position="256"/>
    </location>
</feature>
<evidence type="ECO:0008006" key="4">
    <source>
        <dbReference type="Google" id="ProtNLM"/>
    </source>
</evidence>
<feature type="compositionally biased region" description="Basic residues" evidence="1">
    <location>
        <begin position="257"/>
        <end position="266"/>
    </location>
</feature>
<evidence type="ECO:0000313" key="2">
    <source>
        <dbReference type="EMBL" id="GFZ15605.1"/>
    </source>
</evidence>
<name>A0A7J0GXP4_9ERIC</name>
<accession>A0A7J0GXP4</accession>
<protein>
    <recommendedName>
        <fullName evidence="4">Retrotransposon gag domain-containing protein</fullName>
    </recommendedName>
</protein>
<sequence>MGPKRGRAGMGVASQTERGGDHGVTSRGIRTQQGSGHGNPTPVVLEAHSGAGMGETTPDVLVIPSQFVREVAAATPKMERTRHEEIRIQRDVTNAYFRETMNEFRKMNPPSFDSLGDPVVAGHWLSKIHKIFDTVRINEDDTKVSFASYQLVGKANEWWESVKDAKGVDLFEKLVQGDVTVSEYAIKFQSLSRFTPVLVNTKAKKRVKPKKGQRKEFDLLDCARRVKPKKGQRKEFKGNWELRQMSVGTSSTTSRSFNKKRPKDGT</sequence>